<accession>A0A8G0PGP8</accession>
<evidence type="ECO:0000313" key="10">
    <source>
        <dbReference type="Proteomes" id="UP000826661"/>
    </source>
</evidence>
<feature type="transmembrane region" description="Helical" evidence="7">
    <location>
        <begin position="316"/>
        <end position="333"/>
    </location>
</feature>
<feature type="compositionally biased region" description="Polar residues" evidence="6">
    <location>
        <begin position="1"/>
        <end position="19"/>
    </location>
</feature>
<dbReference type="Gene3D" id="1.20.1250.20">
    <property type="entry name" value="MFS general substrate transporter like domains"/>
    <property type="match status" value="1"/>
</dbReference>
<evidence type="ECO:0000256" key="5">
    <source>
        <dbReference type="SAM" id="Coils"/>
    </source>
</evidence>
<feature type="transmembrane region" description="Helical" evidence="7">
    <location>
        <begin position="87"/>
        <end position="111"/>
    </location>
</feature>
<feature type="transmembrane region" description="Helical" evidence="7">
    <location>
        <begin position="150"/>
        <end position="169"/>
    </location>
</feature>
<dbReference type="InterPro" id="IPR051788">
    <property type="entry name" value="MFS_Transporter"/>
</dbReference>
<feature type="transmembrane region" description="Helical" evidence="7">
    <location>
        <begin position="370"/>
        <end position="392"/>
    </location>
</feature>
<dbReference type="GO" id="GO:0022857">
    <property type="term" value="F:transmembrane transporter activity"/>
    <property type="evidence" value="ECO:0007669"/>
    <property type="project" value="InterPro"/>
</dbReference>
<evidence type="ECO:0000256" key="7">
    <source>
        <dbReference type="SAM" id="Phobius"/>
    </source>
</evidence>
<feature type="region of interest" description="Disordered" evidence="6">
    <location>
        <begin position="1"/>
        <end position="53"/>
    </location>
</feature>
<evidence type="ECO:0000256" key="2">
    <source>
        <dbReference type="ARBA" id="ARBA00022692"/>
    </source>
</evidence>
<keyword evidence="4 7" id="KW-0472">Membrane</keyword>
<dbReference type="PANTHER" id="PTHR23514:SF16">
    <property type="entry name" value="TRANSPORTER, PUTATIVE (AFU_ORTHOLOGUE AFUA_2G17270)-RELATED"/>
    <property type="match status" value="1"/>
</dbReference>
<name>A0A8G0PGP8_9HYPO</name>
<proteinExistence type="predicted"/>
<evidence type="ECO:0000313" key="9">
    <source>
        <dbReference type="EMBL" id="QYT01956.1"/>
    </source>
</evidence>
<feature type="transmembrane region" description="Helical" evidence="7">
    <location>
        <begin position="279"/>
        <end position="296"/>
    </location>
</feature>
<evidence type="ECO:0000256" key="4">
    <source>
        <dbReference type="ARBA" id="ARBA00023136"/>
    </source>
</evidence>
<protein>
    <submittedName>
        <fullName evidence="9">MFS transporter</fullName>
    </submittedName>
</protein>
<keyword evidence="5" id="KW-0175">Coiled coil</keyword>
<dbReference type="EMBL" id="CP075868">
    <property type="protein sequence ID" value="QYT01956.1"/>
    <property type="molecule type" value="Genomic_DNA"/>
</dbReference>
<evidence type="ECO:0000259" key="8">
    <source>
        <dbReference type="PROSITE" id="PS50850"/>
    </source>
</evidence>
<keyword evidence="3 7" id="KW-1133">Transmembrane helix</keyword>
<gene>
    <name evidence="9" type="ORF">H0G86_008965</name>
</gene>
<dbReference type="InterPro" id="IPR036259">
    <property type="entry name" value="MFS_trans_sf"/>
</dbReference>
<dbReference type="InterPro" id="IPR020846">
    <property type="entry name" value="MFS_dom"/>
</dbReference>
<keyword evidence="10" id="KW-1185">Reference proteome</keyword>
<organism evidence="9 10">
    <name type="scientific">Trichoderma simmonsii</name>
    <dbReference type="NCBI Taxonomy" id="1491479"/>
    <lineage>
        <taxon>Eukaryota</taxon>
        <taxon>Fungi</taxon>
        <taxon>Dikarya</taxon>
        <taxon>Ascomycota</taxon>
        <taxon>Pezizomycotina</taxon>
        <taxon>Sordariomycetes</taxon>
        <taxon>Hypocreomycetidae</taxon>
        <taxon>Hypocreales</taxon>
        <taxon>Hypocreaceae</taxon>
        <taxon>Trichoderma</taxon>
    </lineage>
</organism>
<feature type="transmembrane region" description="Helical" evidence="7">
    <location>
        <begin position="345"/>
        <end position="364"/>
    </location>
</feature>
<dbReference type="InterPro" id="IPR011701">
    <property type="entry name" value="MFS"/>
</dbReference>
<dbReference type="PANTHER" id="PTHR23514">
    <property type="entry name" value="BYPASS OF STOP CODON PROTEIN 6"/>
    <property type="match status" value="1"/>
</dbReference>
<feature type="transmembrane region" description="Helical" evidence="7">
    <location>
        <begin position="123"/>
        <end position="144"/>
    </location>
</feature>
<dbReference type="SUPFAM" id="SSF103473">
    <property type="entry name" value="MFS general substrate transporter"/>
    <property type="match status" value="1"/>
</dbReference>
<dbReference type="FunFam" id="1.20.1250.20:FF:000286">
    <property type="entry name" value="MFS efflux transporter"/>
    <property type="match status" value="1"/>
</dbReference>
<reference evidence="9 10" key="1">
    <citation type="journal article" date="2021" name="BMC Genomics">
        <title>Telomere-to-telomere genome assembly of asparaginase-producing Trichoderma simmonsii.</title>
        <authorList>
            <person name="Chung D."/>
            <person name="Kwon Y.M."/>
            <person name="Yang Y."/>
        </authorList>
    </citation>
    <scope>NUCLEOTIDE SEQUENCE [LARGE SCALE GENOMIC DNA]</scope>
    <source>
        <strain evidence="9 10">GH-Sj1</strain>
    </source>
</reference>
<feature type="coiled-coil region" evidence="5">
    <location>
        <begin position="249"/>
        <end position="276"/>
    </location>
</feature>
<dbReference type="Proteomes" id="UP000826661">
    <property type="component" value="Chromosome V"/>
</dbReference>
<keyword evidence="2 7" id="KW-0812">Transmembrane</keyword>
<evidence type="ECO:0000256" key="6">
    <source>
        <dbReference type="SAM" id="MobiDB-lite"/>
    </source>
</evidence>
<evidence type="ECO:0000256" key="3">
    <source>
        <dbReference type="ARBA" id="ARBA00022989"/>
    </source>
</evidence>
<feature type="transmembrane region" description="Helical" evidence="7">
    <location>
        <begin position="222"/>
        <end position="242"/>
    </location>
</feature>
<dbReference type="AlphaFoldDB" id="A0A8G0PGP8"/>
<dbReference type="PROSITE" id="PS50850">
    <property type="entry name" value="MFS"/>
    <property type="match status" value="1"/>
</dbReference>
<feature type="domain" description="Major facilitator superfamily (MFS) profile" evidence="8">
    <location>
        <begin position="59"/>
        <end position="456"/>
    </location>
</feature>
<dbReference type="GO" id="GO:0016020">
    <property type="term" value="C:membrane"/>
    <property type="evidence" value="ECO:0007669"/>
    <property type="project" value="UniProtKB-SubCell"/>
</dbReference>
<feature type="transmembrane region" description="Helical" evidence="7">
    <location>
        <begin position="433"/>
        <end position="452"/>
    </location>
</feature>
<comment type="subcellular location">
    <subcellularLocation>
        <location evidence="1">Membrane</location>
        <topology evidence="1">Multi-pass membrane protein</topology>
    </subcellularLocation>
</comment>
<dbReference type="Pfam" id="PF07690">
    <property type="entry name" value="MFS_1"/>
    <property type="match status" value="1"/>
</dbReference>
<evidence type="ECO:0000256" key="1">
    <source>
        <dbReference type="ARBA" id="ARBA00004141"/>
    </source>
</evidence>
<feature type="transmembrane region" description="Helical" evidence="7">
    <location>
        <begin position="404"/>
        <end position="427"/>
    </location>
</feature>
<feature type="transmembrane region" description="Helical" evidence="7">
    <location>
        <begin position="190"/>
        <end position="210"/>
    </location>
</feature>
<sequence length="459" mass="50007">MSSTKTATVTVEPPQSSSAPIELETIIHEAQPRQSSSNAADPETGGETSEPQPPLPIFKILVSGYSFFCAGLDSATLGPLVPHILDAFSIGTGHIAIIYAAIFAGWLLAALTNPFLAALTNPFLAAHLHLGKLLFIGAIFQVFAQCLRPWAPYSLFFSTFFFQALGMAFQDTHSNTYVSAVRDSHRWLSFIHAMYALGGLVGPLISTAIATAEEDREEGWRMVYYVTLGTSALNLIAVALAFRDTLFLMKSQSVEAQREERRNKEALEEVGQLLKLKNVWLMSAFYFFQSGAWSTSGGWVVEYLTQHRHGKLSKVGYVPTGFWAGVVLGRTLLAEPTFRFGEQRMILLYSCATLVLQLLFWLLPNLVASATAYALMGFFFGPYFATGMRVSAKIIPRKVQSTGLGLIFVLAQAGAAIFPSFTGLIATSAGVQVLQPIVTALIVGGGVCWWLLPNVTLKK</sequence>